<dbReference type="RefSeq" id="WP_210803505.1">
    <property type="nucleotide sequence ID" value="NZ_JAGQDE010000018.1"/>
</dbReference>
<dbReference type="Gene3D" id="1.10.287.470">
    <property type="entry name" value="Helix hairpin bin"/>
    <property type="match status" value="1"/>
</dbReference>
<dbReference type="AlphaFoldDB" id="A0A940YX52"/>
<dbReference type="Proteomes" id="UP000678374">
    <property type="component" value="Unassembled WGS sequence"/>
</dbReference>
<evidence type="ECO:0000313" key="6">
    <source>
        <dbReference type="Proteomes" id="UP000678374"/>
    </source>
</evidence>
<comment type="similarity">
    <text evidence="1">Belongs to the membrane fusion protein (MFP) (TC 8.A.1) family.</text>
</comment>
<dbReference type="GO" id="GO:0015562">
    <property type="term" value="F:efflux transmembrane transporter activity"/>
    <property type="evidence" value="ECO:0007669"/>
    <property type="project" value="TreeGrafter"/>
</dbReference>
<feature type="domain" description="CzcB-like C-terminal circularly permuted SH3-like" evidence="4">
    <location>
        <begin position="295"/>
        <end position="348"/>
    </location>
</feature>
<organism evidence="5 6">
    <name type="scientific">Ideonella aquatica</name>
    <dbReference type="NCBI Taxonomy" id="2824119"/>
    <lineage>
        <taxon>Bacteria</taxon>
        <taxon>Pseudomonadati</taxon>
        <taxon>Pseudomonadota</taxon>
        <taxon>Betaproteobacteria</taxon>
        <taxon>Burkholderiales</taxon>
        <taxon>Sphaerotilaceae</taxon>
        <taxon>Ideonella</taxon>
    </lineage>
</organism>
<accession>A0A940YX52</accession>
<sequence length="362" mass="37241">MGISTASSPSPQRAALRPRLWAFVGLCVLAGVGTAAAAATAVPVLQVGAAPAGRGIELTASIEALRQATVAAQASGNVLALNVKAGDRVKAGQLLARIDDREPAAALSRSEGGVLQAEAELRNAQVNAERTRDLRSKGFVSQSALDMAETQLKAAQAGLQAAQGGRRQAALARDFAAVTAPFDGVVLATHLEAGDLAAPGRPILTLYAPGALRAVVQVPASRSAAARQASARQVQLPDGQWATPLRSTELPTTDPVAQTVEWRLDLPAAAQATPGQSVTVRFEGTPADNAARSLSVPAAAVLQRGELEAVYVVREQRFVLRAVRLGSRQGSQVEVLAGLKPGEQIATDAVRAGLADAQPAAR</sequence>
<dbReference type="Gene3D" id="2.40.420.20">
    <property type="match status" value="1"/>
</dbReference>
<dbReference type="PANTHER" id="PTHR30469">
    <property type="entry name" value="MULTIDRUG RESISTANCE PROTEIN MDTA"/>
    <property type="match status" value="1"/>
</dbReference>
<evidence type="ECO:0000259" key="4">
    <source>
        <dbReference type="Pfam" id="PF25975"/>
    </source>
</evidence>
<dbReference type="EMBL" id="JAGQDE010000018">
    <property type="protein sequence ID" value="MBQ0960835.1"/>
    <property type="molecule type" value="Genomic_DNA"/>
</dbReference>
<feature type="domain" description="Multidrug resistance protein MdtA-like barrel-sandwich hybrid" evidence="3">
    <location>
        <begin position="66"/>
        <end position="201"/>
    </location>
</feature>
<dbReference type="PANTHER" id="PTHR30469:SF38">
    <property type="entry name" value="HLYD FAMILY SECRETION PROTEIN"/>
    <property type="match status" value="1"/>
</dbReference>
<evidence type="ECO:0000256" key="1">
    <source>
        <dbReference type="ARBA" id="ARBA00009477"/>
    </source>
</evidence>
<reference evidence="5" key="1">
    <citation type="submission" date="2021-04" db="EMBL/GenBank/DDBJ databases">
        <title>The genome sequence of Ideonella sp. 4Y11.</title>
        <authorList>
            <person name="Liu Y."/>
        </authorList>
    </citation>
    <scope>NUCLEOTIDE SEQUENCE</scope>
    <source>
        <strain evidence="5">4Y11</strain>
    </source>
</reference>
<dbReference type="InterPro" id="IPR058625">
    <property type="entry name" value="MdtA-like_BSH"/>
</dbReference>
<dbReference type="Pfam" id="PF25917">
    <property type="entry name" value="BSH_RND"/>
    <property type="match status" value="1"/>
</dbReference>
<proteinExistence type="inferred from homology"/>
<dbReference type="InterPro" id="IPR006143">
    <property type="entry name" value="RND_pump_MFP"/>
</dbReference>
<gene>
    <name evidence="5" type="ORF">KAK06_17910</name>
</gene>
<dbReference type="Pfam" id="PF25876">
    <property type="entry name" value="HH_MFP_RND"/>
    <property type="match status" value="1"/>
</dbReference>
<dbReference type="SUPFAM" id="SSF111369">
    <property type="entry name" value="HlyD-like secretion proteins"/>
    <property type="match status" value="1"/>
</dbReference>
<protein>
    <submittedName>
        <fullName evidence="5">Efflux RND transporter periplasmic adaptor subunit</fullName>
    </submittedName>
</protein>
<dbReference type="Gene3D" id="2.40.30.170">
    <property type="match status" value="1"/>
</dbReference>
<dbReference type="Gene3D" id="2.40.50.100">
    <property type="match status" value="1"/>
</dbReference>
<evidence type="ECO:0000259" key="2">
    <source>
        <dbReference type="Pfam" id="PF25876"/>
    </source>
</evidence>
<keyword evidence="6" id="KW-1185">Reference proteome</keyword>
<feature type="domain" description="Multidrug resistance protein MdtA-like alpha-helical hairpin" evidence="2">
    <location>
        <begin position="110"/>
        <end position="170"/>
    </location>
</feature>
<name>A0A940YX52_9BURK</name>
<dbReference type="Pfam" id="PF25975">
    <property type="entry name" value="CzcB_C"/>
    <property type="match status" value="1"/>
</dbReference>
<dbReference type="NCBIfam" id="TIGR01730">
    <property type="entry name" value="RND_mfp"/>
    <property type="match status" value="1"/>
</dbReference>
<dbReference type="InterPro" id="IPR058649">
    <property type="entry name" value="CzcB_C"/>
</dbReference>
<comment type="caution">
    <text evidence="5">The sequence shown here is derived from an EMBL/GenBank/DDBJ whole genome shotgun (WGS) entry which is preliminary data.</text>
</comment>
<dbReference type="GO" id="GO:1990281">
    <property type="term" value="C:efflux pump complex"/>
    <property type="evidence" value="ECO:0007669"/>
    <property type="project" value="TreeGrafter"/>
</dbReference>
<evidence type="ECO:0000259" key="3">
    <source>
        <dbReference type="Pfam" id="PF25917"/>
    </source>
</evidence>
<evidence type="ECO:0000313" key="5">
    <source>
        <dbReference type="EMBL" id="MBQ0960835.1"/>
    </source>
</evidence>
<dbReference type="InterPro" id="IPR058624">
    <property type="entry name" value="MdtA-like_HH"/>
</dbReference>